<dbReference type="Proteomes" id="UP001373714">
    <property type="component" value="Unassembled WGS sequence"/>
</dbReference>
<evidence type="ECO:0000256" key="2">
    <source>
        <dbReference type="SAM" id="SignalP"/>
    </source>
</evidence>
<feature type="compositionally biased region" description="Low complexity" evidence="1">
    <location>
        <begin position="99"/>
        <end position="263"/>
    </location>
</feature>
<proteinExistence type="predicted"/>
<dbReference type="EMBL" id="JAVHNS010000011">
    <property type="protein sequence ID" value="KAK6340042.1"/>
    <property type="molecule type" value="Genomic_DNA"/>
</dbReference>
<sequence length="517" mass="54857">MNSILIFFLFLSSSTFALVYETTPATVTPPHSVTSSHTSTTVAATTSSSSSSYSTSTTSSHAVTSSTSVISSASRSTSIASSTSVTSSSSHSTTLILSSSITSSRSTTPSSSLNSVTSSRSGSVTSSTPVASSHPNSISSSSSHSGTSSSSRSVTSSHSSSVASSRTASSSHTAKTSCPVTSSGSVTSSHVTSSSSLPVASTSSRTTTLSSSRTTTSSSSHTMNPTSSHSTTSSHSVTSSRVITSSRSITSPSPATSSGSAATKPAPRPESTYIAYDARIHPSDLNKHLHPKAKYTTKSINCADGQPIKSGKKIIGCFFINSQENVNKAVEAIKTEQNLEDKYTIQPVKENPNGPKGPMHQNSRWTVKDRHCFESGVSTYTSVFRKTTWEPCQMMKKFAGKFVRSASWTITEFSVGHGGFSKIRKPGNGNMQIRHDFFFQATSGKDNWVHSSFEAQCQWYMDMMLGTPHRKVMGQCTGKSGAESRGGWLDAYDKTYPSRSYRIGVSASFVDEERSYH</sequence>
<name>A0AAV9UFQ5_9PEZI</name>
<organism evidence="3 4">
    <name type="scientific">Orbilia blumenaviensis</name>
    <dbReference type="NCBI Taxonomy" id="1796055"/>
    <lineage>
        <taxon>Eukaryota</taxon>
        <taxon>Fungi</taxon>
        <taxon>Dikarya</taxon>
        <taxon>Ascomycota</taxon>
        <taxon>Pezizomycotina</taxon>
        <taxon>Orbiliomycetes</taxon>
        <taxon>Orbiliales</taxon>
        <taxon>Orbiliaceae</taxon>
        <taxon>Orbilia</taxon>
    </lineage>
</organism>
<feature type="chain" id="PRO_5043934067" evidence="2">
    <location>
        <begin position="18"/>
        <end position="517"/>
    </location>
</feature>
<reference evidence="3 4" key="1">
    <citation type="submission" date="2019-10" db="EMBL/GenBank/DDBJ databases">
        <authorList>
            <person name="Palmer J.M."/>
        </authorList>
    </citation>
    <scope>NUCLEOTIDE SEQUENCE [LARGE SCALE GENOMIC DNA]</scope>
    <source>
        <strain evidence="3 4">TWF730</strain>
    </source>
</reference>
<evidence type="ECO:0000313" key="3">
    <source>
        <dbReference type="EMBL" id="KAK6340042.1"/>
    </source>
</evidence>
<feature type="signal peptide" evidence="2">
    <location>
        <begin position="1"/>
        <end position="17"/>
    </location>
</feature>
<keyword evidence="4" id="KW-1185">Reference proteome</keyword>
<gene>
    <name evidence="3" type="ORF">TWF730_001817</name>
</gene>
<keyword evidence="2" id="KW-0732">Signal</keyword>
<dbReference type="AlphaFoldDB" id="A0AAV9UFQ5"/>
<evidence type="ECO:0000256" key="1">
    <source>
        <dbReference type="SAM" id="MobiDB-lite"/>
    </source>
</evidence>
<protein>
    <submittedName>
        <fullName evidence="3">Uncharacterized protein</fullName>
    </submittedName>
</protein>
<comment type="caution">
    <text evidence="3">The sequence shown here is derived from an EMBL/GenBank/DDBJ whole genome shotgun (WGS) entry which is preliminary data.</text>
</comment>
<evidence type="ECO:0000313" key="4">
    <source>
        <dbReference type="Proteomes" id="UP001373714"/>
    </source>
</evidence>
<feature type="region of interest" description="Disordered" evidence="1">
    <location>
        <begin position="99"/>
        <end position="269"/>
    </location>
</feature>
<accession>A0AAV9UFQ5</accession>